<dbReference type="EMBL" id="KK853244">
    <property type="protein sequence ID" value="KDR09430.1"/>
    <property type="molecule type" value="Genomic_DNA"/>
</dbReference>
<dbReference type="OrthoDB" id="8192658at2759"/>
<feature type="compositionally biased region" description="Polar residues" evidence="1">
    <location>
        <begin position="945"/>
        <end position="958"/>
    </location>
</feature>
<feature type="region of interest" description="Disordered" evidence="1">
    <location>
        <begin position="1064"/>
        <end position="1085"/>
    </location>
</feature>
<feature type="region of interest" description="Disordered" evidence="1">
    <location>
        <begin position="930"/>
        <end position="1044"/>
    </location>
</feature>
<evidence type="ECO:0000256" key="1">
    <source>
        <dbReference type="SAM" id="MobiDB-lite"/>
    </source>
</evidence>
<feature type="compositionally biased region" description="Polar residues" evidence="1">
    <location>
        <begin position="994"/>
        <end position="1008"/>
    </location>
</feature>
<dbReference type="Proteomes" id="UP000027135">
    <property type="component" value="Unassembled WGS sequence"/>
</dbReference>
<organism evidence="2 3">
    <name type="scientific">Zootermopsis nevadensis</name>
    <name type="common">Dampwood termite</name>
    <dbReference type="NCBI Taxonomy" id="136037"/>
    <lineage>
        <taxon>Eukaryota</taxon>
        <taxon>Metazoa</taxon>
        <taxon>Ecdysozoa</taxon>
        <taxon>Arthropoda</taxon>
        <taxon>Hexapoda</taxon>
        <taxon>Insecta</taxon>
        <taxon>Pterygota</taxon>
        <taxon>Neoptera</taxon>
        <taxon>Polyneoptera</taxon>
        <taxon>Dictyoptera</taxon>
        <taxon>Blattodea</taxon>
        <taxon>Blattoidea</taxon>
        <taxon>Termitoidae</taxon>
        <taxon>Termopsidae</taxon>
        <taxon>Zootermopsis</taxon>
    </lineage>
</organism>
<proteinExistence type="predicted"/>
<protein>
    <submittedName>
        <fullName evidence="2">Uncharacterized protein</fullName>
    </submittedName>
</protein>
<keyword evidence="3" id="KW-1185">Reference proteome</keyword>
<evidence type="ECO:0000313" key="2">
    <source>
        <dbReference type="EMBL" id="KDR09430.1"/>
    </source>
</evidence>
<dbReference type="eggNOG" id="ENOG502S2SR">
    <property type="taxonomic scope" value="Eukaryota"/>
</dbReference>
<gene>
    <name evidence="2" type="ORF">L798_00650</name>
</gene>
<sequence length="1173" mass="130522">MDSFQGASIFDISDTAERCFIGYEALFRQTKLKIGYSCYFTPGSFLHIGMENHGSDADDEVTDVSGEYHNSSNELSFVPNEYYISSGSKPLSLVIRRCSIPTTENSFSSVLKRHSVGSSPFTKESKITSNSEVLNLEREVNDSHFQKEVRITCNAINSNVEEFDNCLVSSSSGVGVRGLQEVILSSSQESSHSVVTHEYMETVINGNALREEICGTRNDESGLNCYYTHGSTLLQSKPLFKNCRSDNADVQHSVSPFCCRVTCGMMDSATIDNKNQHSPHPLENSENTLSLIQKGELIIHRLFEGMPGRNIVESTVRITENEGCQEINSVDTSKYELNIPATVMLDNDVLHMNKYSEYAVNMNDLNLKTQSETFSVGGESVVESTVMESPVNKICEAEGISIVGDSLKFQSSESALLHIKVGDKVELHNQTERGSEVSTIICHNTDVSVGRNLFDEEDHTAHTEESGDIESSEVSFDGSRTSLQIDTLKSETQNKIVHKPDMLQKIDHSVEKIKANTLQHVSVSPTLVGCAQSSPHFQNSENSVPVINTENKQTLSVDDDIHVQKCMQYSFDNEGELRTESGVCYNSKYPISSVGPNAFLISGDITKEQSVNIKTVNDMKTKVTKNLACSSVLVDESSENIVEVASADCHRDQFFKASKTDVSQSHSSSVLLQLHTEVTLECSYNNVSSDAVYVEHSPLLFSSDDEKSYYTEADSNELETIATTSNYDKINIIEQKRLHQLQEALQGVPPPPSVTIPQLNVTDILRLLKENESLMITVDAETEDSKKLIGKEAVESQKAPLIPSFVEQVNNSSWPESKYCCYHGIHYNRGKISEEFEILCQKLQERYVGCETTSSCSLWFNCDILKKINNISSRHRSTGQSPGRRLSHLARRRKTFSSANLLNNSVAGQLSGSRNSAALERRLIMVEIKKSEHRQKSKNNHPHKQVSSADCNRLQQTKRALFKSPPNKHQRISSSSESRSGSKKNKSDIDRTRVQNSKRALWPSTSKDNAPVKSGDDGAFTNLSGQTSVYGKRTREESGMPAQYKKCPRRMLFVDGAVKGKSDFKSQRVRTSENKPQVSSVSRDLTGGLSDVHRKKLLWAVAEALRAEGISMSHPLFRPSAASLARLVLNVMPDLKCRQFGSTSDIMLQLAREHIKDVIKEQQLRETKVKKSI</sequence>
<name>A0A067QKH7_ZOONE</name>
<evidence type="ECO:0000313" key="3">
    <source>
        <dbReference type="Proteomes" id="UP000027135"/>
    </source>
</evidence>
<feature type="compositionally biased region" description="Basic and acidic residues" evidence="1">
    <location>
        <begin position="1064"/>
        <end position="1073"/>
    </location>
</feature>
<feature type="compositionally biased region" description="Basic residues" evidence="1">
    <location>
        <begin position="931"/>
        <end position="944"/>
    </location>
</feature>
<dbReference type="AlphaFoldDB" id="A0A067QKH7"/>
<reference evidence="2 3" key="1">
    <citation type="journal article" date="2014" name="Nat. Commun.">
        <title>Molecular traces of alternative social organization in a termite genome.</title>
        <authorList>
            <person name="Terrapon N."/>
            <person name="Li C."/>
            <person name="Robertson H.M."/>
            <person name="Ji L."/>
            <person name="Meng X."/>
            <person name="Booth W."/>
            <person name="Chen Z."/>
            <person name="Childers C.P."/>
            <person name="Glastad K.M."/>
            <person name="Gokhale K."/>
            <person name="Gowin J."/>
            <person name="Gronenberg W."/>
            <person name="Hermansen R.A."/>
            <person name="Hu H."/>
            <person name="Hunt B.G."/>
            <person name="Huylmans A.K."/>
            <person name="Khalil S.M."/>
            <person name="Mitchell R.D."/>
            <person name="Munoz-Torres M.C."/>
            <person name="Mustard J.A."/>
            <person name="Pan H."/>
            <person name="Reese J.T."/>
            <person name="Scharf M.E."/>
            <person name="Sun F."/>
            <person name="Vogel H."/>
            <person name="Xiao J."/>
            <person name="Yang W."/>
            <person name="Yang Z."/>
            <person name="Yang Z."/>
            <person name="Zhou J."/>
            <person name="Zhu J."/>
            <person name="Brent C.S."/>
            <person name="Elsik C.G."/>
            <person name="Goodisman M.A."/>
            <person name="Liberles D.A."/>
            <person name="Roe R.M."/>
            <person name="Vargo E.L."/>
            <person name="Vilcinskas A."/>
            <person name="Wang J."/>
            <person name="Bornberg-Bauer E."/>
            <person name="Korb J."/>
            <person name="Zhang G."/>
            <person name="Liebig J."/>
        </authorList>
    </citation>
    <scope>NUCLEOTIDE SEQUENCE [LARGE SCALE GENOMIC DNA]</scope>
    <source>
        <tissue evidence="2">Whole organism</tissue>
    </source>
</reference>
<feature type="compositionally biased region" description="Polar residues" evidence="1">
    <location>
        <begin position="1074"/>
        <end position="1083"/>
    </location>
</feature>
<dbReference type="InParanoid" id="A0A067QKH7"/>
<accession>A0A067QKH7</accession>